<reference evidence="6" key="1">
    <citation type="submission" date="2017-07" db="EMBL/GenBank/DDBJ databases">
        <title>Taro Niue Genome Assembly and Annotation.</title>
        <authorList>
            <person name="Atibalentja N."/>
            <person name="Keating K."/>
            <person name="Fields C.J."/>
        </authorList>
    </citation>
    <scope>NUCLEOTIDE SEQUENCE</scope>
    <source>
        <strain evidence="6">Niue_2</strain>
        <tissue evidence="6">Leaf</tissue>
    </source>
</reference>
<keyword evidence="3" id="KW-0378">Hydrolase</keyword>
<evidence type="ECO:0000313" key="7">
    <source>
        <dbReference type="Proteomes" id="UP000652761"/>
    </source>
</evidence>
<dbReference type="GO" id="GO:0006508">
    <property type="term" value="P:proteolysis"/>
    <property type="evidence" value="ECO:0007669"/>
    <property type="project" value="UniProtKB-KW"/>
</dbReference>
<evidence type="ECO:0000256" key="1">
    <source>
        <dbReference type="ARBA" id="ARBA00005234"/>
    </source>
</evidence>
<protein>
    <recommendedName>
        <fullName evidence="5">Ubiquitin-like protease family profile domain-containing protein</fullName>
    </recommendedName>
</protein>
<organism evidence="6 7">
    <name type="scientific">Colocasia esculenta</name>
    <name type="common">Wild taro</name>
    <name type="synonym">Arum esculentum</name>
    <dbReference type="NCBI Taxonomy" id="4460"/>
    <lineage>
        <taxon>Eukaryota</taxon>
        <taxon>Viridiplantae</taxon>
        <taxon>Streptophyta</taxon>
        <taxon>Embryophyta</taxon>
        <taxon>Tracheophyta</taxon>
        <taxon>Spermatophyta</taxon>
        <taxon>Magnoliopsida</taxon>
        <taxon>Liliopsida</taxon>
        <taxon>Araceae</taxon>
        <taxon>Aroideae</taxon>
        <taxon>Colocasieae</taxon>
        <taxon>Colocasia</taxon>
    </lineage>
</organism>
<gene>
    <name evidence="6" type="ORF">Taro_017210</name>
</gene>
<dbReference type="GO" id="GO:0016929">
    <property type="term" value="F:deSUMOylase activity"/>
    <property type="evidence" value="ECO:0007669"/>
    <property type="project" value="TreeGrafter"/>
</dbReference>
<dbReference type="PROSITE" id="PS50600">
    <property type="entry name" value="ULP_PROTEASE"/>
    <property type="match status" value="1"/>
</dbReference>
<dbReference type="InterPro" id="IPR038765">
    <property type="entry name" value="Papain-like_cys_pep_sf"/>
</dbReference>
<dbReference type="Proteomes" id="UP000652761">
    <property type="component" value="Unassembled WGS sequence"/>
</dbReference>
<dbReference type="GO" id="GO:0005634">
    <property type="term" value="C:nucleus"/>
    <property type="evidence" value="ECO:0007669"/>
    <property type="project" value="TreeGrafter"/>
</dbReference>
<proteinExistence type="inferred from homology"/>
<evidence type="ECO:0000256" key="2">
    <source>
        <dbReference type="ARBA" id="ARBA00022670"/>
    </source>
</evidence>
<evidence type="ECO:0000256" key="4">
    <source>
        <dbReference type="ARBA" id="ARBA00022807"/>
    </source>
</evidence>
<sequence>MHVGTNHWALLVINIKEKEFHVYDSLRNKDRPDISQYVEILRTYMKGRDINSANWSLRYPDPCPQQGSGDDCAIFTCKYMECLARRDTQGFPFSQDDMPTVRARFALHFIKAYFKAQERSERI</sequence>
<dbReference type="InterPro" id="IPR003653">
    <property type="entry name" value="Peptidase_C48_C"/>
</dbReference>
<evidence type="ECO:0000256" key="3">
    <source>
        <dbReference type="ARBA" id="ARBA00022801"/>
    </source>
</evidence>
<comment type="caution">
    <text evidence="6">The sequence shown here is derived from an EMBL/GenBank/DDBJ whole genome shotgun (WGS) entry which is preliminary data.</text>
</comment>
<evidence type="ECO:0000313" key="6">
    <source>
        <dbReference type="EMBL" id="MQL84700.1"/>
    </source>
</evidence>
<name>A0A843USN0_COLES</name>
<dbReference type="SUPFAM" id="SSF54001">
    <property type="entry name" value="Cysteine proteinases"/>
    <property type="match status" value="1"/>
</dbReference>
<feature type="domain" description="Ubiquitin-like protease family profile" evidence="5">
    <location>
        <begin position="1"/>
        <end position="83"/>
    </location>
</feature>
<keyword evidence="2" id="KW-0645">Protease</keyword>
<dbReference type="Gene3D" id="3.40.395.10">
    <property type="entry name" value="Adenoviral Proteinase, Chain A"/>
    <property type="match status" value="1"/>
</dbReference>
<keyword evidence="7" id="KW-1185">Reference proteome</keyword>
<accession>A0A843USN0</accession>
<dbReference type="PANTHER" id="PTHR12606">
    <property type="entry name" value="SENTRIN/SUMO-SPECIFIC PROTEASE"/>
    <property type="match status" value="1"/>
</dbReference>
<dbReference type="EMBL" id="NMUH01000781">
    <property type="protein sequence ID" value="MQL84700.1"/>
    <property type="molecule type" value="Genomic_DNA"/>
</dbReference>
<dbReference type="PANTHER" id="PTHR12606:SF141">
    <property type="entry name" value="GH15225P-RELATED"/>
    <property type="match status" value="1"/>
</dbReference>
<keyword evidence="4" id="KW-0788">Thiol protease</keyword>
<dbReference type="AlphaFoldDB" id="A0A843USN0"/>
<comment type="similarity">
    <text evidence="1">Belongs to the peptidase C48 family.</text>
</comment>
<dbReference type="Pfam" id="PF02902">
    <property type="entry name" value="Peptidase_C48"/>
    <property type="match status" value="1"/>
</dbReference>
<evidence type="ECO:0000259" key="5">
    <source>
        <dbReference type="PROSITE" id="PS50600"/>
    </source>
</evidence>
<dbReference type="GO" id="GO:0016926">
    <property type="term" value="P:protein desumoylation"/>
    <property type="evidence" value="ECO:0007669"/>
    <property type="project" value="TreeGrafter"/>
</dbReference>
<dbReference type="OrthoDB" id="1024009at2759"/>